<comment type="caution">
    <text evidence="1">The sequence shown here is derived from an EMBL/GenBank/DDBJ whole genome shotgun (WGS) entry which is preliminary data.</text>
</comment>
<dbReference type="Proteomes" id="UP000499080">
    <property type="component" value="Unassembled WGS sequence"/>
</dbReference>
<reference evidence="1 2" key="1">
    <citation type="journal article" date="2019" name="Sci. Rep.">
        <title>Orb-weaving spider Araneus ventricosus genome elucidates the spidroin gene catalogue.</title>
        <authorList>
            <person name="Kono N."/>
            <person name="Nakamura H."/>
            <person name="Ohtoshi R."/>
            <person name="Moran D.A.P."/>
            <person name="Shinohara A."/>
            <person name="Yoshida Y."/>
            <person name="Fujiwara M."/>
            <person name="Mori M."/>
            <person name="Tomita M."/>
            <person name="Arakawa K."/>
        </authorList>
    </citation>
    <scope>NUCLEOTIDE SEQUENCE [LARGE SCALE GENOMIC DNA]</scope>
</reference>
<evidence type="ECO:0000313" key="1">
    <source>
        <dbReference type="EMBL" id="GBO30664.1"/>
    </source>
</evidence>
<protein>
    <submittedName>
        <fullName evidence="1">Uncharacterized protein</fullName>
    </submittedName>
</protein>
<proteinExistence type="predicted"/>
<organism evidence="1 2">
    <name type="scientific">Araneus ventricosus</name>
    <name type="common">Orbweaver spider</name>
    <name type="synonym">Epeira ventricosa</name>
    <dbReference type="NCBI Taxonomy" id="182803"/>
    <lineage>
        <taxon>Eukaryota</taxon>
        <taxon>Metazoa</taxon>
        <taxon>Ecdysozoa</taxon>
        <taxon>Arthropoda</taxon>
        <taxon>Chelicerata</taxon>
        <taxon>Arachnida</taxon>
        <taxon>Araneae</taxon>
        <taxon>Araneomorphae</taxon>
        <taxon>Entelegynae</taxon>
        <taxon>Araneoidea</taxon>
        <taxon>Araneidae</taxon>
        <taxon>Araneus</taxon>
    </lineage>
</organism>
<dbReference type="AlphaFoldDB" id="A0A4Y2W2D1"/>
<gene>
    <name evidence="1" type="ORF">AVEN_27294_1</name>
</gene>
<evidence type="ECO:0000313" key="2">
    <source>
        <dbReference type="Proteomes" id="UP000499080"/>
    </source>
</evidence>
<sequence length="87" mass="9654">MEERVESALEVIVESALVVTVESAPEALAESALVVTTEWKVSAQVVSPASPEERWEYEAEKVDIREEIQGINQNVNGFSQDEDDISF</sequence>
<keyword evidence="2" id="KW-1185">Reference proteome</keyword>
<dbReference type="EMBL" id="BGPR01053862">
    <property type="protein sequence ID" value="GBO30664.1"/>
    <property type="molecule type" value="Genomic_DNA"/>
</dbReference>
<accession>A0A4Y2W2D1</accession>
<name>A0A4Y2W2D1_ARAVE</name>